<feature type="transmembrane region" description="Helical" evidence="8">
    <location>
        <begin position="306"/>
        <end position="327"/>
    </location>
</feature>
<dbReference type="InterPro" id="IPR006037">
    <property type="entry name" value="RCK_C"/>
</dbReference>
<evidence type="ECO:0000256" key="8">
    <source>
        <dbReference type="SAM" id="Phobius"/>
    </source>
</evidence>
<feature type="domain" description="RCK C-terminal" evidence="9">
    <location>
        <begin position="434"/>
        <end position="515"/>
    </location>
</feature>
<feature type="transmembrane region" description="Helical" evidence="8">
    <location>
        <begin position="108"/>
        <end position="126"/>
    </location>
</feature>
<keyword evidence="5" id="KW-0406">Ion transport</keyword>
<evidence type="ECO:0000259" key="9">
    <source>
        <dbReference type="PROSITE" id="PS51202"/>
    </source>
</evidence>
<feature type="transmembrane region" description="Helical" evidence="8">
    <location>
        <begin position="192"/>
        <end position="216"/>
    </location>
</feature>
<dbReference type="SUPFAM" id="SSF116726">
    <property type="entry name" value="TrkA C-terminal domain-like"/>
    <property type="match status" value="1"/>
</dbReference>
<protein>
    <submittedName>
        <fullName evidence="10">Voltage-gated chloride channel family protein</fullName>
    </submittedName>
</protein>
<evidence type="ECO:0000256" key="7">
    <source>
        <dbReference type="ARBA" id="ARBA00023214"/>
    </source>
</evidence>
<dbReference type="EMBL" id="AZGN01000003">
    <property type="protein sequence ID" value="KRM34580.1"/>
    <property type="molecule type" value="Genomic_DNA"/>
</dbReference>
<keyword evidence="3 8" id="KW-0812">Transmembrane</keyword>
<comment type="caution">
    <text evidence="10">The sequence shown here is derived from an EMBL/GenBank/DDBJ whole genome shotgun (WGS) entry which is preliminary data.</text>
</comment>
<keyword evidence="11" id="KW-1185">Reference proteome</keyword>
<dbReference type="PANTHER" id="PTHR45711:SF6">
    <property type="entry name" value="CHLORIDE CHANNEL PROTEIN"/>
    <property type="match status" value="1"/>
</dbReference>
<dbReference type="SUPFAM" id="SSF81340">
    <property type="entry name" value="Clc chloride channel"/>
    <property type="match status" value="1"/>
</dbReference>
<evidence type="ECO:0000256" key="5">
    <source>
        <dbReference type="ARBA" id="ARBA00023065"/>
    </source>
</evidence>
<dbReference type="Pfam" id="PF00654">
    <property type="entry name" value="Voltage_CLC"/>
    <property type="match status" value="1"/>
</dbReference>
<dbReference type="Proteomes" id="UP000051735">
    <property type="component" value="Unassembled WGS sequence"/>
</dbReference>
<keyword evidence="4 8" id="KW-1133">Transmembrane helix</keyword>
<dbReference type="Gene3D" id="3.30.70.1450">
    <property type="entry name" value="Regulator of K+ conductance, C-terminal domain"/>
    <property type="match status" value="1"/>
</dbReference>
<keyword evidence="6 8" id="KW-0472">Membrane</keyword>
<organism evidence="10 11">
    <name type="scientific">Lactobacillus intestinalis DSM 6629</name>
    <dbReference type="NCBI Taxonomy" id="1423761"/>
    <lineage>
        <taxon>Bacteria</taxon>
        <taxon>Bacillati</taxon>
        <taxon>Bacillota</taxon>
        <taxon>Bacilli</taxon>
        <taxon>Lactobacillales</taxon>
        <taxon>Lactobacillaceae</taxon>
        <taxon>Lactobacillus</taxon>
    </lineage>
</organism>
<dbReference type="Gene3D" id="1.10.3080.10">
    <property type="entry name" value="Clc chloride channel"/>
    <property type="match status" value="1"/>
</dbReference>
<feature type="transmembrane region" description="Helical" evidence="8">
    <location>
        <begin position="228"/>
        <end position="246"/>
    </location>
</feature>
<dbReference type="PANTHER" id="PTHR45711">
    <property type="entry name" value="CHLORIDE CHANNEL PROTEIN"/>
    <property type="match status" value="1"/>
</dbReference>
<evidence type="ECO:0000256" key="1">
    <source>
        <dbReference type="ARBA" id="ARBA00004141"/>
    </source>
</evidence>
<dbReference type="InterPro" id="IPR001807">
    <property type="entry name" value="ClC"/>
</dbReference>
<sequence>MKVEKKMKRDNTTTLKLLVEAIIVGIFTGLVVGLFRFGIEKTSAFWLDLFKKAHQNAVWFVAIVIGFIIVAVIAGYFVKQYPHVGGSGIPEVKLELQGKLSVKWFPILWRKLIGGILVIGTGLFLGPEGPSLQLGSSIGQGVGEGFKQTKTNSRVLLATGAASGLSAAFGAPLSGALFVLEEVFHNFSPRVWLNALAGALASNFVVSNFFGLHPSLAISYNHSFPLPLYWHLILLGLLLGILGHIYKLGLFSFKNVYKKITIIPRWLHGLIPLAILIPIAYFWPLITGPGNRLILSLSNTITTQGWITVGMLALFFILRISFSIVSYDSGLPSGIFLPILTMGALVGATYGTFMVQLGLMPAKLVVNLVIFSMAGLFAAIIRAPFTAIILITEMVGSLLHLMPLAVVAFIALLVDELLGGRPIYDSLAEAMQGKNGVAKASGHEDQLTVPVYESSQLVDEKVADISWPKDTLVKLIRRGSEEIIPNGQTTIAAGDMLVLAVDSGRRGQVYDEMRKLQEVELDG</sequence>
<name>A0ABR5PUE5_9LACO</name>
<dbReference type="InterPro" id="IPR036721">
    <property type="entry name" value="RCK_C_sf"/>
</dbReference>
<evidence type="ECO:0000313" key="10">
    <source>
        <dbReference type="EMBL" id="KRM34580.1"/>
    </source>
</evidence>
<dbReference type="CDD" id="cd01031">
    <property type="entry name" value="EriC"/>
    <property type="match status" value="1"/>
</dbReference>
<feature type="transmembrane region" description="Helical" evidence="8">
    <location>
        <begin position="398"/>
        <end position="414"/>
    </location>
</feature>
<dbReference type="PRINTS" id="PR00762">
    <property type="entry name" value="CLCHANNEL"/>
</dbReference>
<keyword evidence="2" id="KW-0813">Transport</keyword>
<reference evidence="10 11" key="1">
    <citation type="journal article" date="2015" name="Genome Announc.">
        <title>Expanding the biotechnology potential of lactobacilli through comparative genomics of 213 strains and associated genera.</title>
        <authorList>
            <person name="Sun Z."/>
            <person name="Harris H.M."/>
            <person name="McCann A."/>
            <person name="Guo C."/>
            <person name="Argimon S."/>
            <person name="Zhang W."/>
            <person name="Yang X."/>
            <person name="Jeffery I.B."/>
            <person name="Cooney J.C."/>
            <person name="Kagawa T.F."/>
            <person name="Liu W."/>
            <person name="Song Y."/>
            <person name="Salvetti E."/>
            <person name="Wrobel A."/>
            <person name="Rasinkangas P."/>
            <person name="Parkhill J."/>
            <person name="Rea M.C."/>
            <person name="O'Sullivan O."/>
            <person name="Ritari J."/>
            <person name="Douillard F.P."/>
            <person name="Paul Ross R."/>
            <person name="Yang R."/>
            <person name="Briner A.E."/>
            <person name="Felis G.E."/>
            <person name="de Vos W.M."/>
            <person name="Barrangou R."/>
            <person name="Klaenhammer T.R."/>
            <person name="Caufield P.W."/>
            <person name="Cui Y."/>
            <person name="Zhang H."/>
            <person name="O'Toole P.W."/>
        </authorList>
    </citation>
    <scope>NUCLEOTIDE SEQUENCE [LARGE SCALE GENOMIC DNA]</scope>
    <source>
        <strain evidence="10 11">DSM 6629</strain>
    </source>
</reference>
<keyword evidence="7" id="KW-0868">Chloride</keyword>
<dbReference type="InterPro" id="IPR014743">
    <property type="entry name" value="Cl-channel_core"/>
</dbReference>
<comment type="subcellular location">
    <subcellularLocation>
        <location evidence="1">Membrane</location>
        <topology evidence="1">Multi-pass membrane protein</topology>
    </subcellularLocation>
</comment>
<feature type="transmembrane region" description="Helical" evidence="8">
    <location>
        <begin position="266"/>
        <end position="286"/>
    </location>
</feature>
<feature type="transmembrane region" description="Helical" evidence="8">
    <location>
        <begin position="334"/>
        <end position="353"/>
    </location>
</feature>
<gene>
    <name evidence="10" type="ORF">FC44_GL001293</name>
</gene>
<evidence type="ECO:0000256" key="4">
    <source>
        <dbReference type="ARBA" id="ARBA00022989"/>
    </source>
</evidence>
<accession>A0ABR5PUE5</accession>
<evidence type="ECO:0000256" key="6">
    <source>
        <dbReference type="ARBA" id="ARBA00023136"/>
    </source>
</evidence>
<evidence type="ECO:0000256" key="3">
    <source>
        <dbReference type="ARBA" id="ARBA00022692"/>
    </source>
</evidence>
<feature type="transmembrane region" description="Helical" evidence="8">
    <location>
        <begin position="59"/>
        <end position="78"/>
    </location>
</feature>
<feature type="transmembrane region" description="Helical" evidence="8">
    <location>
        <begin position="155"/>
        <end position="180"/>
    </location>
</feature>
<dbReference type="Pfam" id="PF02080">
    <property type="entry name" value="TrkA_C"/>
    <property type="match status" value="1"/>
</dbReference>
<evidence type="ECO:0000256" key="2">
    <source>
        <dbReference type="ARBA" id="ARBA00022448"/>
    </source>
</evidence>
<proteinExistence type="predicted"/>
<feature type="transmembrane region" description="Helical" evidence="8">
    <location>
        <begin position="365"/>
        <end position="391"/>
    </location>
</feature>
<dbReference type="PROSITE" id="PS51202">
    <property type="entry name" value="RCK_C"/>
    <property type="match status" value="1"/>
</dbReference>
<feature type="transmembrane region" description="Helical" evidence="8">
    <location>
        <begin position="21"/>
        <end position="39"/>
    </location>
</feature>
<evidence type="ECO:0000313" key="11">
    <source>
        <dbReference type="Proteomes" id="UP000051735"/>
    </source>
</evidence>